<organism evidence="1 2">
    <name type="scientific">Spartinivicinus poritis</name>
    <dbReference type="NCBI Taxonomy" id="2994640"/>
    <lineage>
        <taxon>Bacteria</taxon>
        <taxon>Pseudomonadati</taxon>
        <taxon>Pseudomonadota</taxon>
        <taxon>Gammaproteobacteria</taxon>
        <taxon>Oceanospirillales</taxon>
        <taxon>Zooshikellaceae</taxon>
        <taxon>Spartinivicinus</taxon>
    </lineage>
</organism>
<reference evidence="1 2" key="1">
    <citation type="submission" date="2022-11" db="EMBL/GenBank/DDBJ databases">
        <title>Spartinivicinus poritis sp. nov., isolated from scleractinian coral Porites lutea.</title>
        <authorList>
            <person name="Zhang G."/>
            <person name="Cai L."/>
            <person name="Wei Q."/>
        </authorList>
    </citation>
    <scope>NUCLEOTIDE SEQUENCE [LARGE SCALE GENOMIC DNA]</scope>
    <source>
        <strain evidence="1 2">A2-2</strain>
    </source>
</reference>
<comment type="caution">
    <text evidence="1">The sequence shown here is derived from an EMBL/GenBank/DDBJ whole genome shotgun (WGS) entry which is preliminary data.</text>
</comment>
<dbReference type="EMBL" id="JAPMOU010000144">
    <property type="protein sequence ID" value="MDE1466092.1"/>
    <property type="molecule type" value="Genomic_DNA"/>
</dbReference>
<protein>
    <recommendedName>
        <fullName evidence="3">Nucleotidyl transferase AbiEii/AbiGii toxin family protein</fullName>
    </recommendedName>
</protein>
<dbReference type="Proteomes" id="UP001528823">
    <property type="component" value="Unassembled WGS sequence"/>
</dbReference>
<gene>
    <name evidence="1" type="ORF">ORQ98_29490</name>
</gene>
<keyword evidence="2" id="KW-1185">Reference proteome</keyword>
<proteinExistence type="predicted"/>
<accession>A0ABT5UKT0</accession>
<sequence length="232" mass="26222">MTNISYQKAMLKVVADALGDDLINEVVFVGGCTTGLLITDEFTKEQVRYTDDVDLIVDVIGYPAWASLQKTLRAKGFKDPIDSEDGVICRMLLGELKVDFMPVDEKTLGFSNRWYAASVQTAQEYLLTPDNKIKLIKPEYFIGTKLEAFRGRGNGDILYSRDIEDILNVIDGRESIVKEIYSAEKDLRQYIANQFKALIDEYYFELAVQSAVKGDKGREDLIFERLRGCITG</sequence>
<evidence type="ECO:0000313" key="1">
    <source>
        <dbReference type="EMBL" id="MDE1466092.1"/>
    </source>
</evidence>
<evidence type="ECO:0008006" key="3">
    <source>
        <dbReference type="Google" id="ProtNLM"/>
    </source>
</evidence>
<dbReference type="RefSeq" id="WP_274692387.1">
    <property type="nucleotide sequence ID" value="NZ_JAPMOU010000144.1"/>
</dbReference>
<evidence type="ECO:0000313" key="2">
    <source>
        <dbReference type="Proteomes" id="UP001528823"/>
    </source>
</evidence>
<name>A0ABT5UKT0_9GAMM</name>